<dbReference type="GO" id="GO:0005737">
    <property type="term" value="C:cytoplasm"/>
    <property type="evidence" value="ECO:0007669"/>
    <property type="project" value="TreeGrafter"/>
</dbReference>
<comment type="caution">
    <text evidence="5">The sequence shown here is derived from an EMBL/GenBank/DDBJ whole genome shotgun (WGS) entry which is preliminary data.</text>
</comment>
<dbReference type="InterPro" id="IPR035979">
    <property type="entry name" value="RBD_domain_sf"/>
</dbReference>
<dbReference type="PANTHER" id="PTHR15481:SF5">
    <property type="entry name" value="SQUAMOUS CELL CARCINOMA ANTIGEN RECOGNIZED BY T-CELLS 3"/>
    <property type="match status" value="1"/>
</dbReference>
<evidence type="ECO:0000256" key="3">
    <source>
        <dbReference type="SAM" id="MobiDB-lite"/>
    </source>
</evidence>
<dbReference type="AlphaFoldDB" id="A0A8S9ZQQ5"/>
<evidence type="ECO:0000256" key="1">
    <source>
        <dbReference type="ARBA" id="ARBA00022884"/>
    </source>
</evidence>
<dbReference type="SMART" id="SM00360">
    <property type="entry name" value="RRM"/>
    <property type="match status" value="1"/>
</dbReference>
<dbReference type="Gene3D" id="3.30.70.330">
    <property type="match status" value="1"/>
</dbReference>
<dbReference type="GO" id="GO:0061574">
    <property type="term" value="C:ASAP complex"/>
    <property type="evidence" value="ECO:0007669"/>
    <property type="project" value="TreeGrafter"/>
</dbReference>
<sequence length="341" mass="38936">MLEDFFYKALDNVSFRPHIIYSAFVQFEREEGNRSDLDNALERVNLLASKIREEDIQQQKRKRKQDGKQQQNEREKGNFKRAAKVPKVERKGGRDINSKETSLPQKTKQGKLDLLKNEEQMDIDNTNLIENSITKTTTFETCNVPIGPIIPQINNQNNEKITITKREEVREDLQKQQSSAFPYSTSLEKNKLFVKHLHFGCKEDELKDLFSKFGNVLDVRIITKWNGRSKGCAYVDFEKDSEASAAVLGANGALIRGKQIEVYLSNPSIKKREKPMEAVKPVKPSTSSDKNEGNISTKKEHKKPQNSLNFIPRAAQRIGKASRLDLSTNISKNLNNGENIK</sequence>
<keyword evidence="6" id="KW-1185">Reference proteome</keyword>
<keyword evidence="1 2" id="KW-0694">RNA-binding</keyword>
<feature type="region of interest" description="Disordered" evidence="3">
    <location>
        <begin position="55"/>
        <end position="110"/>
    </location>
</feature>
<evidence type="ECO:0000259" key="4">
    <source>
        <dbReference type="PROSITE" id="PS50102"/>
    </source>
</evidence>
<dbReference type="InterPro" id="IPR000504">
    <property type="entry name" value="RRM_dom"/>
</dbReference>
<dbReference type="PANTHER" id="PTHR15481">
    <property type="entry name" value="RIBONUCLEIC ACID BINDING PROTEIN S1"/>
    <property type="match status" value="1"/>
</dbReference>
<protein>
    <submittedName>
        <fullName evidence="5">RRM domain-containing protein</fullName>
    </submittedName>
</protein>
<dbReference type="PROSITE" id="PS50102">
    <property type="entry name" value="RRM"/>
    <property type="match status" value="1"/>
</dbReference>
<dbReference type="GO" id="GO:0005654">
    <property type="term" value="C:nucleoplasm"/>
    <property type="evidence" value="ECO:0007669"/>
    <property type="project" value="TreeGrafter"/>
</dbReference>
<dbReference type="GO" id="GO:0000398">
    <property type="term" value="P:mRNA splicing, via spliceosome"/>
    <property type="evidence" value="ECO:0007669"/>
    <property type="project" value="TreeGrafter"/>
</dbReference>
<feature type="domain" description="RRM" evidence="4">
    <location>
        <begin position="190"/>
        <end position="267"/>
    </location>
</feature>
<organism evidence="5 6">
    <name type="scientific">Meloidogyne graminicola</name>
    <dbReference type="NCBI Taxonomy" id="189291"/>
    <lineage>
        <taxon>Eukaryota</taxon>
        <taxon>Metazoa</taxon>
        <taxon>Ecdysozoa</taxon>
        <taxon>Nematoda</taxon>
        <taxon>Chromadorea</taxon>
        <taxon>Rhabditida</taxon>
        <taxon>Tylenchina</taxon>
        <taxon>Tylenchomorpha</taxon>
        <taxon>Tylenchoidea</taxon>
        <taxon>Meloidogynidae</taxon>
        <taxon>Meloidogyninae</taxon>
        <taxon>Meloidogyne</taxon>
    </lineage>
</organism>
<dbReference type="SUPFAM" id="SSF54928">
    <property type="entry name" value="RNA-binding domain, RBD"/>
    <property type="match status" value="1"/>
</dbReference>
<accession>A0A8S9ZQQ5</accession>
<proteinExistence type="predicted"/>
<evidence type="ECO:0000256" key="2">
    <source>
        <dbReference type="PROSITE-ProRule" id="PRU00176"/>
    </source>
</evidence>
<dbReference type="OrthoDB" id="15688at2759"/>
<dbReference type="GO" id="GO:0003723">
    <property type="term" value="F:RNA binding"/>
    <property type="evidence" value="ECO:0007669"/>
    <property type="project" value="UniProtKB-UniRule"/>
</dbReference>
<reference evidence="5" key="1">
    <citation type="journal article" date="2020" name="Ecol. Evol.">
        <title>Genome structure and content of the rice root-knot nematode (Meloidogyne graminicola).</title>
        <authorList>
            <person name="Phan N.T."/>
            <person name="Danchin E.G.J."/>
            <person name="Klopp C."/>
            <person name="Perfus-Barbeoch L."/>
            <person name="Kozlowski D.K."/>
            <person name="Koutsovoulos G.D."/>
            <person name="Lopez-Roques C."/>
            <person name="Bouchez O."/>
            <person name="Zahm M."/>
            <person name="Besnard G."/>
            <person name="Bellafiore S."/>
        </authorList>
    </citation>
    <scope>NUCLEOTIDE SEQUENCE</scope>
    <source>
        <strain evidence="5">VN-18</strain>
    </source>
</reference>
<gene>
    <name evidence="5" type="ORF">Mgra_00004959</name>
</gene>
<evidence type="ECO:0000313" key="5">
    <source>
        <dbReference type="EMBL" id="KAF7635572.1"/>
    </source>
</evidence>
<dbReference type="Pfam" id="PF00076">
    <property type="entry name" value="RRM_1"/>
    <property type="match status" value="1"/>
</dbReference>
<dbReference type="InterPro" id="IPR012677">
    <property type="entry name" value="Nucleotide-bd_a/b_plait_sf"/>
</dbReference>
<evidence type="ECO:0000313" key="6">
    <source>
        <dbReference type="Proteomes" id="UP000605970"/>
    </source>
</evidence>
<name>A0A8S9ZQQ5_9BILA</name>
<dbReference type="EMBL" id="JABEBT010000040">
    <property type="protein sequence ID" value="KAF7635572.1"/>
    <property type="molecule type" value="Genomic_DNA"/>
</dbReference>
<feature type="compositionally biased region" description="Basic and acidic residues" evidence="3">
    <location>
        <begin position="86"/>
        <end position="98"/>
    </location>
</feature>
<dbReference type="Proteomes" id="UP000605970">
    <property type="component" value="Unassembled WGS sequence"/>
</dbReference>
<feature type="region of interest" description="Disordered" evidence="3">
    <location>
        <begin position="273"/>
        <end position="310"/>
    </location>
</feature>
<feature type="compositionally biased region" description="Polar residues" evidence="3">
    <location>
        <begin position="284"/>
        <end position="296"/>
    </location>
</feature>